<protein>
    <recommendedName>
        <fullName evidence="3">Rhamnan synthesis protein F</fullName>
    </recommendedName>
</protein>
<gene>
    <name evidence="1" type="ORF">O7A60_27790</name>
</gene>
<reference evidence="1 2" key="1">
    <citation type="submission" date="2022-12" db="EMBL/GenBank/DDBJ databases">
        <authorList>
            <person name="Muema E."/>
        </authorList>
    </citation>
    <scope>NUCLEOTIDE SEQUENCE [LARGE SCALE GENOMIC DNA]</scope>
    <source>
        <strain evidence="2">1326</strain>
    </source>
</reference>
<proteinExistence type="predicted"/>
<dbReference type="Proteomes" id="UP001387293">
    <property type="component" value="Unassembled WGS sequence"/>
</dbReference>
<dbReference type="EMBL" id="JAPYKS010000030">
    <property type="protein sequence ID" value="MEI9412522.1"/>
    <property type="molecule type" value="Genomic_DNA"/>
</dbReference>
<dbReference type="RefSeq" id="WP_337108912.1">
    <property type="nucleotide sequence ID" value="NZ_JAPYKS010000030.1"/>
</dbReference>
<evidence type="ECO:0008006" key="3">
    <source>
        <dbReference type="Google" id="ProtNLM"/>
    </source>
</evidence>
<dbReference type="InterPro" id="IPR007739">
    <property type="entry name" value="RgpF"/>
</dbReference>
<organism evidence="1 2">
    <name type="scientific">Mesorhizobium salmacidum</name>
    <dbReference type="NCBI Taxonomy" id="3015171"/>
    <lineage>
        <taxon>Bacteria</taxon>
        <taxon>Pseudomonadati</taxon>
        <taxon>Pseudomonadota</taxon>
        <taxon>Alphaproteobacteria</taxon>
        <taxon>Hyphomicrobiales</taxon>
        <taxon>Phyllobacteriaceae</taxon>
        <taxon>Mesorhizobium</taxon>
    </lineage>
</organism>
<keyword evidence="2" id="KW-1185">Reference proteome</keyword>
<name>A0ABU8L4D8_9HYPH</name>
<dbReference type="Pfam" id="PF05045">
    <property type="entry name" value="RgpF"/>
    <property type="match status" value="1"/>
</dbReference>
<evidence type="ECO:0000313" key="2">
    <source>
        <dbReference type="Proteomes" id="UP001387293"/>
    </source>
</evidence>
<accession>A0ABU8L4D8</accession>
<sequence length="653" mass="75108">MIKRLAIAFFYDEEGIVDDYFLHLIKSLKPFVSKTVFVSNGSLARDSEMAVRPLVEEVVIRDNSGFDVWAYKTGIESVGYENLGEYDELLLYNHTFYGPIYPFSEMFEEMEKRKSLDFWGITIHKEMTPNPFTGQGHLPRHINSHFIAIRKPMLTSLAFRRYWETMPEIGSYNESVLKHESRFSDHFSKLKYKYEAYQNPDDYGSDYPCFINIEETIKNRIPILKRRLFFHESLFHEAHAINLPKAIDIIRETSDYDLGLVWRNIARGASPRILNTNAALMSVLPDQVLENNTPNDLRIAVCAHVFYVELLDELLSYSRNIGNKYDFIATTDTSKKKRLIEARLKKEVGIGNSIVRVVSENRGRDMAALFISCKDIFQKDNYDLVCRIHTKKSPQVSAAQGLLFKNHLLENLLNSPGYVANVIDLFRKNPVIGIAIAPIIHISFMTMGYSWFSNKEPVKDLLRKIDVKVPLDEDTPLAPYGSMFWFRPKALQKLFDRNWKLSDFPTEGNYRDGDLPHALERAIVYVAQDAGYLAHQIMSPRQAAFNYTMLEYKLQKMLTHSPVYSFFALIEKMRIWKANGHPIMIEANGNPVLAPVVEVNGNSLVGARQPLLKESIVTTIGAAKRSLHARAPSVFYVLRPFYRIGRNLMSLVR</sequence>
<comment type="caution">
    <text evidence="1">The sequence shown here is derived from an EMBL/GenBank/DDBJ whole genome shotgun (WGS) entry which is preliminary data.</text>
</comment>
<evidence type="ECO:0000313" key="1">
    <source>
        <dbReference type="EMBL" id="MEI9412522.1"/>
    </source>
</evidence>